<reference evidence="2" key="1">
    <citation type="journal article" date="2015" name="Proc. Natl. Acad. Sci. U.S.A.">
        <title>Networks of energetic and metabolic interactions define dynamics in microbial communities.</title>
        <authorList>
            <person name="Embree M."/>
            <person name="Liu J.K."/>
            <person name="Al-Bassam M.M."/>
            <person name="Zengler K."/>
        </authorList>
    </citation>
    <scope>NUCLEOTIDE SEQUENCE</scope>
</reference>
<feature type="domain" description="ATP-grasp" evidence="1">
    <location>
        <begin position="115"/>
        <end position="295"/>
    </location>
</feature>
<dbReference type="AlphaFoldDB" id="A0A0W8FV07"/>
<dbReference type="Gene3D" id="3.30.1490.20">
    <property type="entry name" value="ATP-grasp fold, A domain"/>
    <property type="match status" value="1"/>
</dbReference>
<evidence type="ECO:0000259" key="1">
    <source>
        <dbReference type="PROSITE" id="PS50975"/>
    </source>
</evidence>
<dbReference type="EMBL" id="LNQE01000842">
    <property type="protein sequence ID" value="KUG24594.1"/>
    <property type="molecule type" value="Genomic_DNA"/>
</dbReference>
<evidence type="ECO:0000313" key="2">
    <source>
        <dbReference type="EMBL" id="KUG24594.1"/>
    </source>
</evidence>
<name>A0A0W8FV07_9ZZZZ</name>
<dbReference type="GO" id="GO:0046872">
    <property type="term" value="F:metal ion binding"/>
    <property type="evidence" value="ECO:0007669"/>
    <property type="project" value="InterPro"/>
</dbReference>
<dbReference type="Pfam" id="PF15632">
    <property type="entry name" value="ATPgrasp_Ter"/>
    <property type="match status" value="1"/>
</dbReference>
<organism evidence="2">
    <name type="scientific">hydrocarbon metagenome</name>
    <dbReference type="NCBI Taxonomy" id="938273"/>
    <lineage>
        <taxon>unclassified sequences</taxon>
        <taxon>metagenomes</taxon>
        <taxon>ecological metagenomes</taxon>
    </lineage>
</organism>
<dbReference type="PROSITE" id="PS50975">
    <property type="entry name" value="ATP_GRASP"/>
    <property type="match status" value="1"/>
</dbReference>
<sequence length="321" mass="36334">MKKYNVLVTGIGAIIGYGIVRALRLCRYDVHITGMDVHPDAVGQQWCNAFLQSIWASDAGYCDFLADIIDKHKIDLVFFGIEPEIHRLCDDQDNYKGDFNKLILNNKALIALSRDKWLLYEHLILNQFKAIKSLTTGEYDVVTQTLGLPCLVKPRCSTASKGIIIIRSCDDFLYWKNKLGKDFMIQEIVGDDDHEYTVGIFGLGDGSLSQSIAFSRKLSREGSTAKAQTVNIPELDEEVKRLTALFKPVGPTNFQFRLHRGDYLLLEVNPRFSSSLSLRTAFGFNEPEMCIEYFGKKVRPNPAVIKKGTAVRYIEDVVNYE</sequence>
<protein>
    <submittedName>
        <fullName evidence="2">Atp-grasp enzyme-like protein</fullName>
    </submittedName>
</protein>
<dbReference type="NCBIfam" id="NF009402">
    <property type="entry name" value="PRK12767.1-1"/>
    <property type="match status" value="1"/>
</dbReference>
<proteinExistence type="predicted"/>
<dbReference type="InterPro" id="IPR011761">
    <property type="entry name" value="ATP-grasp"/>
</dbReference>
<dbReference type="InterPro" id="IPR013815">
    <property type="entry name" value="ATP_grasp_subdomain_1"/>
</dbReference>
<dbReference type="GO" id="GO:0005524">
    <property type="term" value="F:ATP binding"/>
    <property type="evidence" value="ECO:0007669"/>
    <property type="project" value="InterPro"/>
</dbReference>
<dbReference type="Gene3D" id="3.30.470.20">
    <property type="entry name" value="ATP-grasp fold, B domain"/>
    <property type="match status" value="1"/>
</dbReference>
<dbReference type="SUPFAM" id="SSF56059">
    <property type="entry name" value="Glutathione synthetase ATP-binding domain-like"/>
    <property type="match status" value="1"/>
</dbReference>
<accession>A0A0W8FV07</accession>
<comment type="caution">
    <text evidence="2">The sequence shown here is derived from an EMBL/GenBank/DDBJ whole genome shotgun (WGS) entry which is preliminary data.</text>
</comment>
<dbReference type="Gene3D" id="3.40.50.20">
    <property type="match status" value="1"/>
</dbReference>
<gene>
    <name evidence="2" type="ORF">ASZ90_005588</name>
</gene>